<dbReference type="PROSITE" id="PS51257">
    <property type="entry name" value="PROKAR_LIPOPROTEIN"/>
    <property type="match status" value="1"/>
</dbReference>
<evidence type="ECO:0000259" key="3">
    <source>
        <dbReference type="Pfam" id="PF02557"/>
    </source>
</evidence>
<dbReference type="SUPFAM" id="SSF55166">
    <property type="entry name" value="Hedgehog/DD-peptidase"/>
    <property type="match status" value="1"/>
</dbReference>
<dbReference type="InterPro" id="IPR009045">
    <property type="entry name" value="Zn_M74/Hedgehog-like"/>
</dbReference>
<feature type="compositionally biased region" description="Basic and acidic residues" evidence="1">
    <location>
        <begin position="80"/>
        <end position="101"/>
    </location>
</feature>
<evidence type="ECO:0000313" key="4">
    <source>
        <dbReference type="EMBL" id="GAA0490569.1"/>
    </source>
</evidence>
<dbReference type="InterPro" id="IPR003709">
    <property type="entry name" value="VanY-like_core_dom"/>
</dbReference>
<reference evidence="4 5" key="1">
    <citation type="journal article" date="2019" name="Int. J. Syst. Evol. Microbiol.">
        <title>The Global Catalogue of Microorganisms (GCM) 10K type strain sequencing project: providing services to taxonomists for standard genome sequencing and annotation.</title>
        <authorList>
            <consortium name="The Broad Institute Genomics Platform"/>
            <consortium name="The Broad Institute Genome Sequencing Center for Infectious Disease"/>
            <person name="Wu L."/>
            <person name="Ma J."/>
        </authorList>
    </citation>
    <scope>NUCLEOTIDE SEQUENCE [LARGE SCALE GENOMIC DNA]</scope>
    <source>
        <strain evidence="4 5">JCM 12389</strain>
    </source>
</reference>
<dbReference type="PANTHER" id="PTHR34385:SF1">
    <property type="entry name" value="PEPTIDOGLYCAN L-ALANYL-D-GLUTAMATE ENDOPEPTIDASE CWLK"/>
    <property type="match status" value="1"/>
</dbReference>
<dbReference type="InterPro" id="IPR052179">
    <property type="entry name" value="DD-CPase-like"/>
</dbReference>
<dbReference type="InterPro" id="IPR058193">
    <property type="entry name" value="VanY/YodJ_core_dom"/>
</dbReference>
<keyword evidence="5" id="KW-1185">Reference proteome</keyword>
<dbReference type="Proteomes" id="UP001500880">
    <property type="component" value="Unassembled WGS sequence"/>
</dbReference>
<proteinExistence type="predicted"/>
<evidence type="ECO:0000256" key="2">
    <source>
        <dbReference type="SAM" id="SignalP"/>
    </source>
</evidence>
<feature type="chain" id="PRO_5047081861" evidence="2">
    <location>
        <begin position="20"/>
        <end position="305"/>
    </location>
</feature>
<name>A0ABN1B5E4_9BACI</name>
<evidence type="ECO:0000313" key="5">
    <source>
        <dbReference type="Proteomes" id="UP001500880"/>
    </source>
</evidence>
<organism evidence="4 5">
    <name type="scientific">Salinibacillus aidingensis</name>
    <dbReference type="NCBI Taxonomy" id="237684"/>
    <lineage>
        <taxon>Bacteria</taxon>
        <taxon>Bacillati</taxon>
        <taxon>Bacillota</taxon>
        <taxon>Bacilli</taxon>
        <taxon>Bacillales</taxon>
        <taxon>Bacillaceae</taxon>
        <taxon>Salinibacillus</taxon>
    </lineage>
</organism>
<comment type="caution">
    <text evidence="4">The sequence shown here is derived from an EMBL/GenBank/DDBJ whole genome shotgun (WGS) entry which is preliminary data.</text>
</comment>
<feature type="compositionally biased region" description="Low complexity" evidence="1">
    <location>
        <begin position="32"/>
        <end position="43"/>
    </location>
</feature>
<accession>A0ABN1B5E4</accession>
<dbReference type="CDD" id="cd14852">
    <property type="entry name" value="LD-carboxypeptidase"/>
    <property type="match status" value="1"/>
</dbReference>
<evidence type="ECO:0000256" key="1">
    <source>
        <dbReference type="SAM" id="MobiDB-lite"/>
    </source>
</evidence>
<dbReference type="PANTHER" id="PTHR34385">
    <property type="entry name" value="D-ALANYL-D-ALANINE CARBOXYPEPTIDASE"/>
    <property type="match status" value="1"/>
</dbReference>
<feature type="region of interest" description="Disordered" evidence="1">
    <location>
        <begin position="22"/>
        <end position="107"/>
    </location>
</feature>
<feature type="domain" description="D-alanyl-D-alanine carboxypeptidase-like core" evidence="3">
    <location>
        <begin position="148"/>
        <end position="277"/>
    </location>
</feature>
<dbReference type="Pfam" id="PF02557">
    <property type="entry name" value="VanY"/>
    <property type="match status" value="1"/>
</dbReference>
<protein>
    <submittedName>
        <fullName evidence="4">LD-carboxypeptidase LdcB</fullName>
    </submittedName>
</protein>
<feature type="signal peptide" evidence="2">
    <location>
        <begin position="1"/>
        <end position="19"/>
    </location>
</feature>
<dbReference type="RefSeq" id="WP_343839549.1">
    <property type="nucleotide sequence ID" value="NZ_BAAADO010000003.1"/>
</dbReference>
<gene>
    <name evidence="4" type="primary">ldcB</name>
    <name evidence="4" type="ORF">GCM10008986_15730</name>
</gene>
<dbReference type="Gene3D" id="3.30.1380.10">
    <property type="match status" value="1"/>
</dbReference>
<dbReference type="EMBL" id="BAAADO010000003">
    <property type="protein sequence ID" value="GAA0490569.1"/>
    <property type="molecule type" value="Genomic_DNA"/>
</dbReference>
<keyword evidence="2" id="KW-0732">Signal</keyword>
<sequence length="305" mass="34423">MKIKYSAAVIMLVVMTLTACQNQEVSQDQEKQSANTEQNQQENQNEEKSSENEQDQDTETNKGESGEQTSEDSEMNEGSKGSDQETEDKKNANDKNEKPDENGIVTLSDPTAIDLVVNKQRKLPDGFVPPDLVEPDVRFSFDEWREKRQMRQVAAGPLEKLFKGAKQAGINLFAVSGYRSYQRQETIYNYNVETKGLEHANKYSAKPGHSEHQTGLTMDVSSPAVSYDLVEGFRDTAAGEWLAKHAHEYGFIIRYPKGKADITGYSYEPWHIRYVGKELAKDIYEQQVTLEEFFGLQPGAGTDEK</sequence>